<comment type="similarity">
    <text evidence="2">Belongs to the metallo-dependent hydrolases superfamily. Adenosine and AMP deaminases family.</text>
</comment>
<dbReference type="AlphaFoldDB" id="A0A1Q8CRB1"/>
<dbReference type="PANTHER" id="PTHR43114">
    <property type="entry name" value="ADENINE DEAMINASE"/>
    <property type="match status" value="1"/>
</dbReference>
<dbReference type="GO" id="GO:0046872">
    <property type="term" value="F:metal ion binding"/>
    <property type="evidence" value="ECO:0007669"/>
    <property type="project" value="UniProtKB-KW"/>
</dbReference>
<evidence type="ECO:0000256" key="2">
    <source>
        <dbReference type="ARBA" id="ARBA00006676"/>
    </source>
</evidence>
<dbReference type="Pfam" id="PF00962">
    <property type="entry name" value="A_deaminase"/>
    <property type="match status" value="1"/>
</dbReference>
<dbReference type="NCBIfam" id="TIGR01430">
    <property type="entry name" value="aden_deam"/>
    <property type="match status" value="1"/>
</dbReference>
<dbReference type="GO" id="GO:0019239">
    <property type="term" value="F:deaminase activity"/>
    <property type="evidence" value="ECO:0007669"/>
    <property type="project" value="InterPro"/>
</dbReference>
<dbReference type="InterPro" id="IPR032466">
    <property type="entry name" value="Metal_Hydrolase"/>
</dbReference>
<sequence>MVGHYGLVFEFVSALPKSELHVHLVGSASADTVLELARRHPQLGVPTDRDTLYAFYEFTDFAHFIEVYIKVNRLVTTGADITALVDGLAGDLARNNVRYAEVTVTPMAHLLVGIDPAELAEALTTGRALARGRHGVELAWVFDIAGSLGYEHGIATAEWVLAHRPEGTVGFGLGGNEVGVPRARYRDPFLMARDAGLHLVPHAGETTGPETIWSALRDLHAERIGHGTSAVRDPELLAHLAGEGVPVEVCPSSNIRTRAVRSLPEHPLPRLLDAGVPVALATDDPGMFHTDLNSEFLLCHRHFGLGRSELADLARAGVRAAFCSAELKSRLLAEIDAVERGEVSRRLS</sequence>
<keyword evidence="5" id="KW-0862">Zinc</keyword>
<dbReference type="InterPro" id="IPR006330">
    <property type="entry name" value="Ado/ade_deaminase"/>
</dbReference>
<dbReference type="Gene3D" id="3.20.20.140">
    <property type="entry name" value="Metal-dependent hydrolases"/>
    <property type="match status" value="1"/>
</dbReference>
<dbReference type="EMBL" id="MSIE01000024">
    <property type="protein sequence ID" value="OLF16890.1"/>
    <property type="molecule type" value="Genomic_DNA"/>
</dbReference>
<evidence type="ECO:0000256" key="4">
    <source>
        <dbReference type="ARBA" id="ARBA00022801"/>
    </source>
</evidence>
<dbReference type="GO" id="GO:0016814">
    <property type="term" value="F:hydrolase activity, acting on carbon-nitrogen (but not peptide) bonds, in cyclic amidines"/>
    <property type="evidence" value="ECO:0007669"/>
    <property type="project" value="UniProtKB-ARBA"/>
</dbReference>
<comment type="cofactor">
    <cofactor evidence="1">
        <name>Zn(2+)</name>
        <dbReference type="ChEBI" id="CHEBI:29105"/>
    </cofactor>
</comment>
<dbReference type="InterPro" id="IPR001365">
    <property type="entry name" value="A_deaminase_dom"/>
</dbReference>
<evidence type="ECO:0000256" key="1">
    <source>
        <dbReference type="ARBA" id="ARBA00001947"/>
    </source>
</evidence>
<evidence type="ECO:0000256" key="3">
    <source>
        <dbReference type="ARBA" id="ARBA00022723"/>
    </source>
</evidence>
<dbReference type="SUPFAM" id="SSF51556">
    <property type="entry name" value="Metallo-dependent hydrolases"/>
    <property type="match status" value="1"/>
</dbReference>
<evidence type="ECO:0000313" key="7">
    <source>
        <dbReference type="EMBL" id="OLF16890.1"/>
    </source>
</evidence>
<protein>
    <submittedName>
        <fullName evidence="7">Adenosine deaminase</fullName>
    </submittedName>
</protein>
<keyword evidence="4" id="KW-0378">Hydrolase</keyword>
<dbReference type="STRING" id="1912961.BU204_14400"/>
<evidence type="ECO:0000313" key="8">
    <source>
        <dbReference type="Proteomes" id="UP000185596"/>
    </source>
</evidence>
<feature type="domain" description="Adenosine deaminase" evidence="6">
    <location>
        <begin position="16"/>
        <end position="337"/>
    </location>
</feature>
<organism evidence="7 8">
    <name type="scientific">Actinophytocola xanthii</name>
    <dbReference type="NCBI Taxonomy" id="1912961"/>
    <lineage>
        <taxon>Bacteria</taxon>
        <taxon>Bacillati</taxon>
        <taxon>Actinomycetota</taxon>
        <taxon>Actinomycetes</taxon>
        <taxon>Pseudonocardiales</taxon>
        <taxon>Pseudonocardiaceae</taxon>
    </lineage>
</organism>
<proteinExistence type="inferred from homology"/>
<evidence type="ECO:0000259" key="6">
    <source>
        <dbReference type="Pfam" id="PF00962"/>
    </source>
</evidence>
<keyword evidence="8" id="KW-1185">Reference proteome</keyword>
<evidence type="ECO:0000256" key="5">
    <source>
        <dbReference type="ARBA" id="ARBA00022833"/>
    </source>
</evidence>
<keyword evidence="3" id="KW-0479">Metal-binding</keyword>
<reference evidence="7 8" key="1">
    <citation type="submission" date="2016-12" db="EMBL/GenBank/DDBJ databases">
        <title>The draft genome sequence of Actinophytocola sp. 11-183.</title>
        <authorList>
            <person name="Wang W."/>
            <person name="Yuan L."/>
        </authorList>
    </citation>
    <scope>NUCLEOTIDE SEQUENCE [LARGE SCALE GENOMIC DNA]</scope>
    <source>
        <strain evidence="7 8">11-183</strain>
    </source>
</reference>
<dbReference type="Proteomes" id="UP000185596">
    <property type="component" value="Unassembled WGS sequence"/>
</dbReference>
<name>A0A1Q8CRB1_9PSEU</name>
<comment type="caution">
    <text evidence="7">The sequence shown here is derived from an EMBL/GenBank/DDBJ whole genome shotgun (WGS) entry which is preliminary data.</text>
</comment>
<dbReference type="PANTHER" id="PTHR43114:SF6">
    <property type="entry name" value="ADENINE DEAMINASE"/>
    <property type="match status" value="1"/>
</dbReference>
<accession>A0A1Q8CRB1</accession>
<gene>
    <name evidence="7" type="ORF">BU204_14400</name>
</gene>